<dbReference type="OrthoDB" id="7025335at2"/>
<feature type="signal peptide" evidence="2">
    <location>
        <begin position="1"/>
        <end position="21"/>
    </location>
</feature>
<feature type="compositionally biased region" description="Low complexity" evidence="1">
    <location>
        <begin position="41"/>
        <end position="52"/>
    </location>
</feature>
<organism evidence="3 4">
    <name type="scientific">Nitrospirillum amazonense</name>
    <dbReference type="NCBI Taxonomy" id="28077"/>
    <lineage>
        <taxon>Bacteria</taxon>
        <taxon>Pseudomonadati</taxon>
        <taxon>Pseudomonadota</taxon>
        <taxon>Alphaproteobacteria</taxon>
        <taxon>Rhodospirillales</taxon>
        <taxon>Azospirillaceae</taxon>
        <taxon>Nitrospirillum</taxon>
    </lineage>
</organism>
<protein>
    <submittedName>
        <fullName evidence="3">Uncharacterized protein</fullName>
    </submittedName>
</protein>
<gene>
    <name evidence="3" type="ORF">FBZ89_12072</name>
</gene>
<evidence type="ECO:0000313" key="4">
    <source>
        <dbReference type="Proteomes" id="UP000319859"/>
    </source>
</evidence>
<evidence type="ECO:0000313" key="3">
    <source>
        <dbReference type="EMBL" id="TWB13732.1"/>
    </source>
</evidence>
<keyword evidence="2" id="KW-0732">Signal</keyword>
<dbReference type="AlphaFoldDB" id="A0A560EWI2"/>
<dbReference type="Proteomes" id="UP000319859">
    <property type="component" value="Unassembled WGS sequence"/>
</dbReference>
<feature type="chain" id="PRO_5021958775" evidence="2">
    <location>
        <begin position="22"/>
        <end position="177"/>
    </location>
</feature>
<proteinExistence type="predicted"/>
<dbReference type="EMBL" id="VITN01000020">
    <property type="protein sequence ID" value="TWB13732.1"/>
    <property type="molecule type" value="Genomic_DNA"/>
</dbReference>
<name>A0A560EWI2_9PROT</name>
<feature type="region of interest" description="Disordered" evidence="1">
    <location>
        <begin position="25"/>
        <end position="52"/>
    </location>
</feature>
<comment type="caution">
    <text evidence="3">The sequence shown here is derived from an EMBL/GenBank/DDBJ whole genome shotgun (WGS) entry which is preliminary data.</text>
</comment>
<accession>A0A560EWI2</accession>
<evidence type="ECO:0000256" key="2">
    <source>
        <dbReference type="SAM" id="SignalP"/>
    </source>
</evidence>
<dbReference type="RefSeq" id="WP_145752898.1">
    <property type="nucleotide sequence ID" value="NZ_VITN01000020.1"/>
</dbReference>
<evidence type="ECO:0000256" key="1">
    <source>
        <dbReference type="SAM" id="MobiDB-lite"/>
    </source>
</evidence>
<reference evidence="3 4" key="1">
    <citation type="submission" date="2019-06" db="EMBL/GenBank/DDBJ databases">
        <title>Genomic Encyclopedia of Type Strains, Phase IV (KMG-V): Genome sequencing to study the core and pangenomes of soil and plant-associated prokaryotes.</title>
        <authorList>
            <person name="Whitman W."/>
        </authorList>
    </citation>
    <scope>NUCLEOTIDE SEQUENCE [LARGE SCALE GENOMIC DNA]</scope>
    <source>
        <strain evidence="3 4">BR 11880</strain>
    </source>
</reference>
<sequence>MKARQALMLAALAASAGLAIFGDRTPNGGGETVEPAPRPQPAAAAPKAATPTAKHKHAAVILALLPREDLMGPRDEERPESTLFIAQSLDRAPAGAGTQMPVAVSSATPGLPFTYLGKKYENAAWEVYLAIGDQTYFVREGTVIDQKYAVNQIRPPVLTMTYLPTKQQQTMTIGGEE</sequence>